<proteinExistence type="predicted"/>
<sequence length="321" mass="38323">MFSKNQSNSRKSMSKMPTKKNDGAPMIPFIDILKSKNFPQPILPMPCRIDKVVNGSTSLTMLPKKPISIEYDSKIITYDFHKLYLSFYQNIIYYAKIKYKEMTQRELPISLAKKWWVQSKPLKGQIKNYSQDIDFLLTSYLKAYINYLQSNNQEEALLEYCKEIIDYCQKKIEENSITFNFKEKEITKRMYRTKKKYHFPDIWEFDVLSEETQKTTRKAFIPVMIYDDLLESFLYNKMNLEKKMGNLQEEYGETEENEDEIDVNSIEFVGFKELEDMKIIVHIPTNQYKENDVDLKNIINKIEFSDIFIDVEEEDDDFFNI</sequence>
<feature type="compositionally biased region" description="Polar residues" evidence="2">
    <location>
        <begin position="1"/>
        <end position="11"/>
    </location>
</feature>
<keyword evidence="1" id="KW-0175">Coiled coil</keyword>
<keyword evidence="4" id="KW-1185">Reference proteome</keyword>
<evidence type="ECO:0000256" key="1">
    <source>
        <dbReference type="SAM" id="Coils"/>
    </source>
</evidence>
<evidence type="ECO:0000313" key="3">
    <source>
        <dbReference type="EMBL" id="UYP44443.1"/>
    </source>
</evidence>
<evidence type="ECO:0000313" key="4">
    <source>
        <dbReference type="Proteomes" id="UP001208689"/>
    </source>
</evidence>
<gene>
    <name evidence="3" type="ORF">NEF87_000728</name>
</gene>
<evidence type="ECO:0000256" key="2">
    <source>
        <dbReference type="SAM" id="MobiDB-lite"/>
    </source>
</evidence>
<organism evidence="3 4">
    <name type="scientific">Candidatus Lokiarchaeum ossiferum</name>
    <dbReference type="NCBI Taxonomy" id="2951803"/>
    <lineage>
        <taxon>Archaea</taxon>
        <taxon>Promethearchaeati</taxon>
        <taxon>Promethearchaeota</taxon>
        <taxon>Promethearchaeia</taxon>
        <taxon>Promethearchaeales</taxon>
        <taxon>Promethearchaeaceae</taxon>
        <taxon>Candidatus Lokiarchaeum</taxon>
    </lineage>
</organism>
<accession>A0ABY6HLQ2</accession>
<feature type="region of interest" description="Disordered" evidence="2">
    <location>
        <begin position="1"/>
        <end position="23"/>
    </location>
</feature>
<feature type="coiled-coil region" evidence="1">
    <location>
        <begin position="230"/>
        <end position="257"/>
    </location>
</feature>
<dbReference type="EMBL" id="CP104013">
    <property type="protein sequence ID" value="UYP44443.1"/>
    <property type="molecule type" value="Genomic_DNA"/>
</dbReference>
<reference evidence="3" key="1">
    <citation type="submission" date="2022-09" db="EMBL/GenBank/DDBJ databases">
        <title>Actin cytoskeleton and complex cell architecture in an #Asgard archaeon.</title>
        <authorList>
            <person name="Ponce Toledo R.I."/>
            <person name="Schleper C."/>
            <person name="Rodrigues Oliveira T."/>
            <person name="Wollweber F."/>
            <person name="Xu J."/>
            <person name="Rittmann S."/>
            <person name="Klingl A."/>
            <person name="Pilhofer M."/>
        </authorList>
    </citation>
    <scope>NUCLEOTIDE SEQUENCE</scope>
    <source>
        <strain evidence="3">B-35</strain>
    </source>
</reference>
<dbReference type="Proteomes" id="UP001208689">
    <property type="component" value="Chromosome"/>
</dbReference>
<protein>
    <submittedName>
        <fullName evidence="3">Uncharacterized protein</fullName>
    </submittedName>
</protein>
<name>A0ABY6HLQ2_9ARCH</name>